<proteinExistence type="predicted"/>
<evidence type="ECO:0000313" key="1">
    <source>
        <dbReference type="EMBL" id="EON33798.1"/>
    </source>
</evidence>
<evidence type="ECO:0000313" key="2">
    <source>
        <dbReference type="Proteomes" id="UP000013569"/>
    </source>
</evidence>
<comment type="caution">
    <text evidence="1">The sequence shown here is derived from an EMBL/GenBank/DDBJ whole genome shotgun (WGS) entry which is preliminary data.</text>
</comment>
<accession>R7YCS3</accession>
<protein>
    <submittedName>
        <fullName evidence="1">Uncharacterized protein</fullName>
    </submittedName>
</protein>
<dbReference type="AlphaFoldDB" id="R7YCS3"/>
<sequence length="83" mass="9276">MGVGKSSDNLQRRLEELADAFRRAAGDLESHAASLSNMASMAASEDLDPARIDESLFRDCDAVVRDVEQQLEYAIRHCDFMTR</sequence>
<dbReference type="EMBL" id="AQPW01000004">
    <property type="protein sequence ID" value="EON33798.1"/>
    <property type="molecule type" value="Genomic_DNA"/>
</dbReference>
<name>R7YCS3_9ACTN</name>
<organism evidence="1 2">
    <name type="scientific">Gordonia terrae C-6</name>
    <dbReference type="NCBI Taxonomy" id="1316928"/>
    <lineage>
        <taxon>Bacteria</taxon>
        <taxon>Bacillati</taxon>
        <taxon>Actinomycetota</taxon>
        <taxon>Actinomycetes</taxon>
        <taxon>Mycobacteriales</taxon>
        <taxon>Gordoniaceae</taxon>
        <taxon>Gordonia</taxon>
    </lineage>
</organism>
<reference evidence="1 2" key="1">
    <citation type="journal article" date="2013" name="Genome Announc.">
        <title>Draft Genome Sequence of a Benzothiophene-Desulfurizing Bacterium, Gordona terrae Strain C-6.</title>
        <authorList>
            <person name="Wang W."/>
            <person name="Ma T."/>
            <person name="Ren Y."/>
            <person name="Li G."/>
        </authorList>
    </citation>
    <scope>NUCLEOTIDE SEQUENCE [LARGE SCALE GENOMIC DNA]</scope>
    <source>
        <strain evidence="1 2">C-6</strain>
    </source>
</reference>
<dbReference type="Proteomes" id="UP000013569">
    <property type="component" value="Unassembled WGS sequence"/>
</dbReference>
<gene>
    <name evidence="1" type="ORF">GTC6_05507</name>
</gene>